<gene>
    <name evidence="1" type="ORF">G3480_00845</name>
</gene>
<evidence type="ECO:0000313" key="2">
    <source>
        <dbReference type="Proteomes" id="UP000471640"/>
    </source>
</evidence>
<dbReference type="InterPro" id="IPR007922">
    <property type="entry name" value="DciA-like"/>
</dbReference>
<accession>A0A6P1DMW1</accession>
<comment type="caution">
    <text evidence="1">The sequence shown here is derived from an EMBL/GenBank/DDBJ whole genome shotgun (WGS) entry which is preliminary data.</text>
</comment>
<dbReference type="EMBL" id="JAAIJR010000002">
    <property type="protein sequence ID" value="NEX18880.1"/>
    <property type="molecule type" value="Genomic_DNA"/>
</dbReference>
<reference evidence="1 2" key="2">
    <citation type="submission" date="2020-02" db="EMBL/GenBank/DDBJ databases">
        <title>Genome sequences of Thiorhodococcus mannitoliphagus and Thiorhodococcus minor, purple sulfur photosynthetic bacteria in the gammaproteobacterial family, Chromatiaceae.</title>
        <authorList>
            <person name="Aviles F.A."/>
            <person name="Meyer T.E."/>
            <person name="Kyndt J.A."/>
        </authorList>
    </citation>
    <scope>NUCLEOTIDE SEQUENCE [LARGE SCALE GENOMIC DNA]</scope>
    <source>
        <strain evidence="1 2">DSM 18266</strain>
    </source>
</reference>
<proteinExistence type="predicted"/>
<dbReference type="AlphaFoldDB" id="A0A6P1DMW1"/>
<keyword evidence="2" id="KW-1185">Reference proteome</keyword>
<reference evidence="2" key="1">
    <citation type="journal article" date="2020" name="Microbiol. Resour. Announc.">
        <title>Draft Genome Sequences of Thiorhodococcus mannitoliphagus and Thiorhodococcus minor, Purple Sulfur Photosynthetic Bacteria in the Gammaproteobacterial Family Chromatiaceae.</title>
        <authorList>
            <person name="Aviles F.A."/>
            <person name="Meyer T.E."/>
            <person name="Kyndt J.A."/>
        </authorList>
    </citation>
    <scope>NUCLEOTIDE SEQUENCE [LARGE SCALE GENOMIC DNA]</scope>
    <source>
        <strain evidence="2">DSM 18266</strain>
    </source>
</reference>
<protein>
    <submittedName>
        <fullName evidence="1">DUF721 domain-containing protein</fullName>
    </submittedName>
</protein>
<name>A0A6P1DMW1_9GAMM</name>
<dbReference type="Pfam" id="PF05258">
    <property type="entry name" value="DciA"/>
    <property type="match status" value="1"/>
</dbReference>
<dbReference type="Proteomes" id="UP000471640">
    <property type="component" value="Unassembled WGS sequence"/>
</dbReference>
<sequence>MRTRFSHVRDVLKASKLARPLLNQAREDLEIDGAIRESLPAAISPHVVEGVVSGNTLTIFLDSPAWQTKARFFSDQILAALRTRGIKEAVFKTRPKLPAPPAQLNCDQRPRLSEQVVQHLYEAAAHQMDPRLSDAYRRLARRNARHKSTTEP</sequence>
<evidence type="ECO:0000313" key="1">
    <source>
        <dbReference type="EMBL" id="NEX18880.1"/>
    </source>
</evidence>
<organism evidence="1 2">
    <name type="scientific">Thiorhodococcus mannitoliphagus</name>
    <dbReference type="NCBI Taxonomy" id="329406"/>
    <lineage>
        <taxon>Bacteria</taxon>
        <taxon>Pseudomonadati</taxon>
        <taxon>Pseudomonadota</taxon>
        <taxon>Gammaproteobacteria</taxon>
        <taxon>Chromatiales</taxon>
        <taxon>Chromatiaceae</taxon>
        <taxon>Thiorhodococcus</taxon>
    </lineage>
</organism>